<name>A0A1X7A593_9RHOB</name>
<reference evidence="3 6" key="2">
    <citation type="submission" date="2018-03" db="EMBL/GenBank/DDBJ databases">
        <title>Genomic Encyclopedia of Archaeal and Bacterial Type Strains, Phase II (KMG-II): from individual species to whole genera.</title>
        <authorList>
            <person name="Goeker M."/>
        </authorList>
    </citation>
    <scope>NUCLEOTIDE SEQUENCE [LARGE SCALE GENOMIC DNA]</scope>
    <source>
        <strain evidence="3 6">DSM 29956</strain>
    </source>
</reference>
<feature type="chain" id="PRO_5044568367" evidence="2">
    <location>
        <begin position="24"/>
        <end position="72"/>
    </location>
</feature>
<feature type="transmembrane region" description="Helical" evidence="1">
    <location>
        <begin position="47"/>
        <end position="65"/>
    </location>
</feature>
<dbReference type="NCBIfam" id="TIGR04161">
    <property type="entry name" value="VPEID-CTERM"/>
    <property type="match status" value="1"/>
</dbReference>
<dbReference type="EMBL" id="FWFY01000019">
    <property type="protein sequence ID" value="SLN70918.1"/>
    <property type="molecule type" value="Genomic_DNA"/>
</dbReference>
<evidence type="ECO:0000313" key="5">
    <source>
        <dbReference type="Proteomes" id="UP000193495"/>
    </source>
</evidence>
<evidence type="ECO:0000313" key="6">
    <source>
        <dbReference type="Proteomes" id="UP000240624"/>
    </source>
</evidence>
<reference evidence="4 5" key="1">
    <citation type="submission" date="2017-03" db="EMBL/GenBank/DDBJ databases">
        <authorList>
            <person name="Afonso C.L."/>
            <person name="Miller P.J."/>
            <person name="Scott M.A."/>
            <person name="Spackman E."/>
            <person name="Goraichik I."/>
            <person name="Dimitrov K.M."/>
            <person name="Suarez D.L."/>
            <person name="Swayne D.E."/>
        </authorList>
    </citation>
    <scope>NUCLEOTIDE SEQUENCE [LARGE SCALE GENOMIC DNA]</scope>
    <source>
        <strain evidence="4 5">CECT 8367</strain>
    </source>
</reference>
<protein>
    <submittedName>
        <fullName evidence="3">Putative secreted protein (TIGR04161 family)</fullName>
    </submittedName>
</protein>
<keyword evidence="1" id="KW-0472">Membrane</keyword>
<dbReference type="Proteomes" id="UP000193495">
    <property type="component" value="Unassembled WGS sequence"/>
</dbReference>
<accession>A0A1X7A593</accession>
<gene>
    <name evidence="3" type="ORF">CLV79_12034</name>
    <name evidence="4" type="ORF">LOS8367_03589</name>
</gene>
<sequence length="72" mass="8018">MKTAVRLVTSAAFLAAMATPSFATWRFSWRDWYAYKSKPHAVPEIDASSGLLAVAAVAAMLIFAWERNRKRG</sequence>
<dbReference type="Proteomes" id="UP000240624">
    <property type="component" value="Unassembled WGS sequence"/>
</dbReference>
<proteinExistence type="predicted"/>
<keyword evidence="2" id="KW-0732">Signal</keyword>
<organism evidence="4 5">
    <name type="scientific">Limimaricola soesokkakensis</name>
    <dbReference type="NCBI Taxonomy" id="1343159"/>
    <lineage>
        <taxon>Bacteria</taxon>
        <taxon>Pseudomonadati</taxon>
        <taxon>Pseudomonadota</taxon>
        <taxon>Alphaproteobacteria</taxon>
        <taxon>Rhodobacterales</taxon>
        <taxon>Paracoccaceae</taxon>
        <taxon>Limimaricola</taxon>
    </lineage>
</organism>
<evidence type="ECO:0000313" key="3">
    <source>
        <dbReference type="EMBL" id="PSK80691.1"/>
    </source>
</evidence>
<dbReference type="RefSeq" id="WP_085897881.1">
    <property type="nucleotide sequence ID" value="NZ_FWFY01000019.1"/>
</dbReference>
<keyword evidence="1" id="KW-1133">Transmembrane helix</keyword>
<keyword evidence="1" id="KW-0812">Transmembrane</keyword>
<keyword evidence="6" id="KW-1185">Reference proteome</keyword>
<dbReference type="InterPro" id="IPR026422">
    <property type="entry name" value="VPEID-CTERM"/>
</dbReference>
<dbReference type="EMBL" id="PYGB01000020">
    <property type="protein sequence ID" value="PSK80691.1"/>
    <property type="molecule type" value="Genomic_DNA"/>
</dbReference>
<evidence type="ECO:0000256" key="1">
    <source>
        <dbReference type="SAM" id="Phobius"/>
    </source>
</evidence>
<feature type="signal peptide" evidence="2">
    <location>
        <begin position="1"/>
        <end position="23"/>
    </location>
</feature>
<evidence type="ECO:0000256" key="2">
    <source>
        <dbReference type="SAM" id="SignalP"/>
    </source>
</evidence>
<dbReference type="AlphaFoldDB" id="A0A1X7A593"/>
<evidence type="ECO:0000313" key="4">
    <source>
        <dbReference type="EMBL" id="SLN70918.1"/>
    </source>
</evidence>